<reference evidence="6 7" key="1">
    <citation type="journal article" date="2015" name="Microbiome">
        <title>Genomic resolution of linkages in carbon, nitrogen, and sulfur cycling among widespread estuary sediment bacteria.</title>
        <authorList>
            <person name="Baker B.J."/>
            <person name="Lazar C.S."/>
            <person name="Teske A.P."/>
            <person name="Dick G.J."/>
        </authorList>
    </citation>
    <scope>NUCLEOTIDE SEQUENCE [LARGE SCALE GENOMIC DNA]</scope>
    <source>
        <strain evidence="6">DG_54_3</strain>
    </source>
</reference>
<protein>
    <submittedName>
        <fullName evidence="6">Radical SAM protein</fullName>
    </submittedName>
</protein>
<dbReference type="SFLD" id="SFLDS00029">
    <property type="entry name" value="Radical_SAM"/>
    <property type="match status" value="1"/>
</dbReference>
<keyword evidence="4 5" id="KW-0411">Iron-sulfur</keyword>
<dbReference type="Gene3D" id="3.20.20.70">
    <property type="entry name" value="Aldolase class I"/>
    <property type="match status" value="1"/>
</dbReference>
<evidence type="ECO:0000256" key="5">
    <source>
        <dbReference type="PIRSR" id="PIRSR004869-50"/>
    </source>
</evidence>
<dbReference type="InterPro" id="IPR013785">
    <property type="entry name" value="Aldolase_TIM"/>
</dbReference>
<comment type="caution">
    <text evidence="6">The sequence shown here is derived from an EMBL/GenBank/DDBJ whole genome shotgun (WGS) entry which is preliminary data.</text>
</comment>
<feature type="binding site" evidence="5">
    <location>
        <position position="82"/>
    </location>
    <ligand>
        <name>[4Fe-4S] cluster</name>
        <dbReference type="ChEBI" id="CHEBI:49883"/>
        <note>4Fe-4S-S-AdoMet</note>
    </ligand>
</feature>
<keyword evidence="1 5" id="KW-0949">S-adenosyl-L-methionine</keyword>
<dbReference type="EMBL" id="LIZX01000180">
    <property type="protein sequence ID" value="KPJ64476.1"/>
    <property type="molecule type" value="Genomic_DNA"/>
</dbReference>
<evidence type="ECO:0000256" key="2">
    <source>
        <dbReference type="ARBA" id="ARBA00022723"/>
    </source>
</evidence>
<dbReference type="AlphaFoldDB" id="A0A0S7XRI0"/>
<dbReference type="SUPFAM" id="SSF102114">
    <property type="entry name" value="Radical SAM enzymes"/>
    <property type="match status" value="1"/>
</dbReference>
<dbReference type="InterPro" id="IPR016431">
    <property type="entry name" value="Pyrv-formate_lyase-activ_prd"/>
</dbReference>
<evidence type="ECO:0000256" key="3">
    <source>
        <dbReference type="ARBA" id="ARBA00023004"/>
    </source>
</evidence>
<dbReference type="InterPro" id="IPR007197">
    <property type="entry name" value="rSAM"/>
</dbReference>
<dbReference type="GO" id="GO:0051536">
    <property type="term" value="F:iron-sulfur cluster binding"/>
    <property type="evidence" value="ECO:0007669"/>
    <property type="project" value="UniProtKB-KW"/>
</dbReference>
<dbReference type="Proteomes" id="UP000051861">
    <property type="component" value="Unassembled WGS sequence"/>
</dbReference>
<dbReference type="PANTHER" id="PTHR43075">
    <property type="entry name" value="FORMATE LYASE ACTIVATING ENZYME, PUTATIVE (AFU_ORTHOLOGUE AFUA_2G15630)-RELATED"/>
    <property type="match status" value="1"/>
</dbReference>
<sequence>MTIFMKVNDIKQRVEKAYQLLQNCRVCPRGCGVDRLNGERGICKVGKNPMVSSCNVHFGEEPPISGTRGSGTIFFTSCNLRCIYCQNFPISQLGNGLEVTTKDLANMMISLQLRGCHNINLVTPSHFVPQIVEAVSFAWEMGFDLPLVYNSSGYDSVEALRLLEGIVDIYLPDMRYSDNRIAKRLSSAEDYVEVNREAIREMYEQVGNLVTNEEGIAKKGLLIRHLILPFDLAGSRKTFRFIKEEISPEVYVSLMGQYFPSFRASFDVSINRKITKEEYQLAKKGFFESGLTSGWLQEGENSQE</sequence>
<gene>
    <name evidence="6" type="ORF">AMJ44_12750</name>
</gene>
<proteinExistence type="predicted"/>
<feature type="binding site" evidence="5">
    <location>
        <position position="85"/>
    </location>
    <ligand>
        <name>[4Fe-4S] cluster</name>
        <dbReference type="ChEBI" id="CHEBI:49883"/>
        <note>4Fe-4S-S-AdoMet</note>
    </ligand>
</feature>
<feature type="binding site" evidence="5">
    <location>
        <position position="78"/>
    </location>
    <ligand>
        <name>[4Fe-4S] cluster</name>
        <dbReference type="ChEBI" id="CHEBI:49883"/>
        <note>4Fe-4S-S-AdoMet</note>
    </ligand>
</feature>
<keyword evidence="2 5" id="KW-0479">Metal-binding</keyword>
<dbReference type="GO" id="GO:0003824">
    <property type="term" value="F:catalytic activity"/>
    <property type="evidence" value="ECO:0007669"/>
    <property type="project" value="InterPro"/>
</dbReference>
<dbReference type="SFLD" id="SFLDG01099">
    <property type="entry name" value="Uncharacterised_Radical_SAM_Su"/>
    <property type="match status" value="1"/>
</dbReference>
<dbReference type="PANTHER" id="PTHR43075:SF1">
    <property type="entry name" value="FORMATE LYASE ACTIVATING ENZYME, PUTATIVE (AFU_ORTHOLOGUE AFUA_2G15630)-RELATED"/>
    <property type="match status" value="1"/>
</dbReference>
<comment type="cofactor">
    <cofactor evidence="5">
        <name>[4Fe-4S] cluster</name>
        <dbReference type="ChEBI" id="CHEBI:49883"/>
    </cofactor>
    <text evidence="5">Binds 1 [4Fe-4S] cluster. The cluster is coordinated with 3 cysteines and an exchangeable S-adenosyl-L-methionine.</text>
</comment>
<evidence type="ECO:0000313" key="6">
    <source>
        <dbReference type="EMBL" id="KPJ64476.1"/>
    </source>
</evidence>
<evidence type="ECO:0000313" key="7">
    <source>
        <dbReference type="Proteomes" id="UP000051861"/>
    </source>
</evidence>
<accession>A0A0S7XRI0</accession>
<dbReference type="GO" id="GO:0046872">
    <property type="term" value="F:metal ion binding"/>
    <property type="evidence" value="ECO:0007669"/>
    <property type="project" value="UniProtKB-KW"/>
</dbReference>
<keyword evidence="3 5" id="KW-0408">Iron</keyword>
<dbReference type="PIRSF" id="PIRSF004869">
    <property type="entry name" value="PflX_prd"/>
    <property type="match status" value="1"/>
</dbReference>
<evidence type="ECO:0000256" key="4">
    <source>
        <dbReference type="ARBA" id="ARBA00023014"/>
    </source>
</evidence>
<name>A0A0S7XRI0_UNCSA</name>
<dbReference type="InterPro" id="IPR040085">
    <property type="entry name" value="MJ0674-like"/>
</dbReference>
<dbReference type="PATRIC" id="fig|1703775.3.peg.1652"/>
<organism evidence="6 7">
    <name type="scientific">candidate division WOR-1 bacterium DG_54_3</name>
    <dbReference type="NCBI Taxonomy" id="1703775"/>
    <lineage>
        <taxon>Bacteria</taxon>
        <taxon>Bacillati</taxon>
        <taxon>Saganbacteria</taxon>
    </lineage>
</organism>
<dbReference type="InterPro" id="IPR058240">
    <property type="entry name" value="rSAM_sf"/>
</dbReference>
<dbReference type="CDD" id="cd01335">
    <property type="entry name" value="Radical_SAM"/>
    <property type="match status" value="1"/>
</dbReference>
<evidence type="ECO:0000256" key="1">
    <source>
        <dbReference type="ARBA" id="ARBA00022691"/>
    </source>
</evidence>